<dbReference type="Pfam" id="PF02225">
    <property type="entry name" value="PA"/>
    <property type="match status" value="1"/>
</dbReference>
<protein>
    <recommendedName>
        <fullName evidence="3">PA domain-containing protein</fullName>
    </recommendedName>
</protein>
<dbReference type="Proteomes" id="UP000604083">
    <property type="component" value="Unassembled WGS sequence"/>
</dbReference>
<dbReference type="PANTHER" id="PTHR22702:SF1">
    <property type="entry name" value="PROTEASE-ASSOCIATED DOMAIN-CONTAINING PROTEIN 1"/>
    <property type="match status" value="1"/>
</dbReference>
<dbReference type="AlphaFoldDB" id="A0A934RP57"/>
<comment type="caution">
    <text evidence="4">The sequence shown here is derived from an EMBL/GenBank/DDBJ whole genome shotgun (WGS) entry which is preliminary data.</text>
</comment>
<name>A0A934RP57_9BACT</name>
<gene>
    <name evidence="4" type="ORF">JIN78_15210</name>
</gene>
<dbReference type="InterPro" id="IPR046450">
    <property type="entry name" value="PA_dom_sf"/>
</dbReference>
<feature type="domain" description="PA" evidence="3">
    <location>
        <begin position="288"/>
        <end position="366"/>
    </location>
</feature>
<evidence type="ECO:0000313" key="4">
    <source>
        <dbReference type="EMBL" id="MBK1835417.1"/>
    </source>
</evidence>
<dbReference type="CDD" id="cd04818">
    <property type="entry name" value="PA_subtilisin_1"/>
    <property type="match status" value="1"/>
</dbReference>
<reference evidence="4" key="1">
    <citation type="submission" date="2021-01" db="EMBL/GenBank/DDBJ databases">
        <title>Modified the classification status of verrucomicrobia.</title>
        <authorList>
            <person name="Feng X."/>
        </authorList>
    </citation>
    <scope>NUCLEOTIDE SEQUENCE</scope>
    <source>
        <strain evidence="4">KCTC 12986</strain>
    </source>
</reference>
<evidence type="ECO:0000256" key="1">
    <source>
        <dbReference type="ARBA" id="ARBA00022729"/>
    </source>
</evidence>
<organism evidence="4 5">
    <name type="scientific">Roseibacillus ishigakijimensis</name>
    <dbReference type="NCBI Taxonomy" id="454146"/>
    <lineage>
        <taxon>Bacteria</taxon>
        <taxon>Pseudomonadati</taxon>
        <taxon>Verrucomicrobiota</taxon>
        <taxon>Verrucomicrobiia</taxon>
        <taxon>Verrucomicrobiales</taxon>
        <taxon>Verrucomicrobiaceae</taxon>
        <taxon>Roseibacillus</taxon>
    </lineage>
</organism>
<dbReference type="RefSeq" id="WP_200392852.1">
    <property type="nucleotide sequence ID" value="NZ_JAENIO010000052.1"/>
</dbReference>
<keyword evidence="5" id="KW-1185">Reference proteome</keyword>
<keyword evidence="2" id="KW-0325">Glycoprotein</keyword>
<sequence>MKLFLVFVLFLIPGGVGAQFSLQYLDGAGSGFFAGEAVTPVGGNEGTTLGEQRRLVLEEAVRIWEEYLELAGPVRIDARFSALGCSTVANAVVGSLLRDFPEAPEPATWYVAALVNHLAGEDRFPNQGEILITVNRNVAGSAACPFGPRFYYGLDSETPPGQVNLLAVLLHEIAHGLGFTSFVDGNGEPLEGYLDAFSRFIFDEQANASWEALGAAERTTAAFRPALTWQGRGTRLAAPHVLSRGPEVIKVESGELVVLAPPAAIGIPWPEDPLQAPWIVVDDGVDPASDACSAPFLNAAAIAGKVALIDRGTCPFVEKALRAQEAGAVAVIIANNVPDEPLLVGGETNPVTIPVLGVTQAQGAALRALAAGSELVFTSGEGGSLARRPFLNTPATFEASSSLSHWAPEMTPDLLMEPSISPSADAVPDLCLTVLREMGWTVRNIPFPHLDYEMWLQDNPLSPPEPGADADGDGVSNFEEYARGTAADERRKRPGLSFADGAVVFRLNHQAGDVAWEVEESSDLQQWGPLLGGEREEVSEVAEEPLLREWAQPVGELEGRRFFRLQIRGDGLD</sequence>
<keyword evidence="1" id="KW-0732">Signal</keyword>
<evidence type="ECO:0000259" key="3">
    <source>
        <dbReference type="Pfam" id="PF02225"/>
    </source>
</evidence>
<evidence type="ECO:0000256" key="2">
    <source>
        <dbReference type="ARBA" id="ARBA00023180"/>
    </source>
</evidence>
<dbReference type="Gene3D" id="3.50.30.30">
    <property type="match status" value="1"/>
</dbReference>
<dbReference type="PANTHER" id="PTHR22702">
    <property type="entry name" value="PROTEASE-ASSOCIATED DOMAIN-CONTAINING PROTEIN"/>
    <property type="match status" value="1"/>
</dbReference>
<accession>A0A934RP57</accession>
<dbReference type="EMBL" id="JAENIO010000052">
    <property type="protein sequence ID" value="MBK1835417.1"/>
    <property type="molecule type" value="Genomic_DNA"/>
</dbReference>
<evidence type="ECO:0000313" key="5">
    <source>
        <dbReference type="Proteomes" id="UP000604083"/>
    </source>
</evidence>
<dbReference type="SUPFAM" id="SSF52025">
    <property type="entry name" value="PA domain"/>
    <property type="match status" value="1"/>
</dbReference>
<dbReference type="InterPro" id="IPR003137">
    <property type="entry name" value="PA_domain"/>
</dbReference>
<proteinExistence type="predicted"/>